<dbReference type="Proteomes" id="UP000002586">
    <property type="component" value="Chromosome"/>
</dbReference>
<dbReference type="OrthoDB" id="8479974at2"/>
<dbReference type="KEGG" id="mgm:Mmc1_1743"/>
<evidence type="ECO:0000313" key="2">
    <source>
        <dbReference type="Proteomes" id="UP000002586"/>
    </source>
</evidence>
<accession>A0L8F8</accession>
<protein>
    <submittedName>
        <fullName evidence="1">Uncharacterized protein</fullName>
    </submittedName>
</protein>
<evidence type="ECO:0000313" key="1">
    <source>
        <dbReference type="EMBL" id="ABK44251.1"/>
    </source>
</evidence>
<proteinExistence type="predicted"/>
<name>A0L8F8_MAGMM</name>
<gene>
    <name evidence="1" type="ordered locus">Mmc1_1743</name>
</gene>
<dbReference type="RefSeq" id="WP_011713399.1">
    <property type="nucleotide sequence ID" value="NC_008576.1"/>
</dbReference>
<reference evidence="2" key="1">
    <citation type="journal article" date="2009" name="Appl. Environ. Microbiol.">
        <title>Complete genome sequence of the chemolithoautotrophic marine magnetotactic coccus strain MC-1.</title>
        <authorList>
            <person name="Schubbe S."/>
            <person name="Williams T.J."/>
            <person name="Xie G."/>
            <person name="Kiss H.E."/>
            <person name="Brettin T.S."/>
            <person name="Martinez D."/>
            <person name="Ross C.A."/>
            <person name="Schuler D."/>
            <person name="Cox B.L."/>
            <person name="Nealson K.H."/>
            <person name="Bazylinski D.A."/>
        </authorList>
    </citation>
    <scope>NUCLEOTIDE SEQUENCE [LARGE SCALE GENOMIC DNA]</scope>
    <source>
        <strain evidence="2">ATCC BAA-1437 / JCM 17883 / MC-1</strain>
    </source>
</reference>
<reference evidence="1 2" key="2">
    <citation type="journal article" date="2012" name="Int. J. Syst. Evol. Microbiol.">
        <title>Magnetococcus marinus gen. nov., sp. nov., a marine, magnetotactic bacterium that represents a novel lineage (Magnetococcaceae fam. nov.; Magnetococcales ord. nov.) at the base of the Alphaproteobacteria.</title>
        <authorList>
            <person name="Bazylinski D.A."/>
            <person name="Williams T.J."/>
            <person name="Lefevre C.T."/>
            <person name="Berg R.J."/>
            <person name="Zhang C.L."/>
            <person name="Bowser S.S."/>
            <person name="Dean A.J."/>
            <person name="Beveridge T.J."/>
        </authorList>
    </citation>
    <scope>NUCLEOTIDE SEQUENCE [LARGE SCALE GENOMIC DNA]</scope>
    <source>
        <strain evidence="2">ATCC BAA-1437 / JCM 17883 / MC-1</strain>
    </source>
</reference>
<organism evidence="1 2">
    <name type="scientific">Magnetococcus marinus (strain ATCC BAA-1437 / JCM 17883 / MC-1)</name>
    <dbReference type="NCBI Taxonomy" id="156889"/>
    <lineage>
        <taxon>Bacteria</taxon>
        <taxon>Pseudomonadati</taxon>
        <taxon>Pseudomonadota</taxon>
        <taxon>Magnetococcia</taxon>
        <taxon>Magnetococcales</taxon>
        <taxon>Magnetococcaceae</taxon>
        <taxon>Magnetococcus</taxon>
    </lineage>
</organism>
<dbReference type="EMBL" id="CP000471">
    <property type="protein sequence ID" value="ABK44251.1"/>
    <property type="molecule type" value="Genomic_DNA"/>
</dbReference>
<dbReference type="AlphaFoldDB" id="A0L8F8"/>
<dbReference type="HOGENOM" id="CLU_1056907_0_0_5"/>
<sequence>MTEAYKAALRDNITRPRMLSAKHAADMSTMEGVDDPLDLLLPEQLEGMELWKQEYALSPLFTPTLEDRMRSEQALQPDGLDPHIWQQLVQDLTAEKPLCKVSFGDRVVDMAVPEDAIERHVKLLYPANRLDEACKAQIEALSASDEDALEVMALLRMPHWQALAQVRLLKALLDLFAQQGSYTVDKMRFLDEFVRTHKPTDTEDLAQKLENLEESYRLEQERPIFNQRLEQAQTDNIRSKLCGEGVKNFRLAQSRAILQDLQG</sequence>
<keyword evidence="2" id="KW-1185">Reference proteome</keyword>